<dbReference type="EMBL" id="HBGE01033657">
    <property type="protein sequence ID" value="CAD9127259.1"/>
    <property type="molecule type" value="Transcribed_RNA"/>
</dbReference>
<comment type="subcellular location">
    <subcellularLocation>
        <location evidence="1">Membrane</location>
    </subcellularLocation>
</comment>
<keyword evidence="2" id="KW-0472">Membrane</keyword>
<evidence type="ECO:0000259" key="3">
    <source>
        <dbReference type="Pfam" id="PF01103"/>
    </source>
</evidence>
<dbReference type="GO" id="GO:0019867">
    <property type="term" value="C:outer membrane"/>
    <property type="evidence" value="ECO:0007669"/>
    <property type="project" value="InterPro"/>
</dbReference>
<reference evidence="4" key="1">
    <citation type="submission" date="2021-01" db="EMBL/GenBank/DDBJ databases">
        <authorList>
            <person name="Corre E."/>
            <person name="Pelletier E."/>
            <person name="Niang G."/>
            <person name="Scheremetjew M."/>
            <person name="Finn R."/>
            <person name="Kale V."/>
            <person name="Holt S."/>
            <person name="Cochrane G."/>
            <person name="Meng A."/>
            <person name="Brown T."/>
            <person name="Cohen L."/>
        </authorList>
    </citation>
    <scope>NUCLEOTIDE SEQUENCE</scope>
    <source>
        <strain evidence="4">OF101</strain>
    </source>
</reference>
<organism evidence="4">
    <name type="scientific">Alexandrium catenella</name>
    <name type="common">Red tide dinoflagellate</name>
    <name type="synonym">Gonyaulax catenella</name>
    <dbReference type="NCBI Taxonomy" id="2925"/>
    <lineage>
        <taxon>Eukaryota</taxon>
        <taxon>Sar</taxon>
        <taxon>Alveolata</taxon>
        <taxon>Dinophyceae</taxon>
        <taxon>Gonyaulacales</taxon>
        <taxon>Pyrocystaceae</taxon>
        <taxon>Alexandrium</taxon>
    </lineage>
</organism>
<gene>
    <name evidence="4" type="ORF">ACAT0790_LOCUS20338</name>
</gene>
<dbReference type="Pfam" id="PF01103">
    <property type="entry name" value="Omp85"/>
    <property type="match status" value="1"/>
</dbReference>
<feature type="domain" description="Bacterial surface antigen (D15)" evidence="3">
    <location>
        <begin position="155"/>
        <end position="472"/>
    </location>
</feature>
<proteinExistence type="predicted"/>
<accession>A0A7S1MCB8</accession>
<dbReference type="Gene3D" id="2.40.160.50">
    <property type="entry name" value="membrane protein fhac: a member of the omp85/tpsb transporter family"/>
    <property type="match status" value="1"/>
</dbReference>
<protein>
    <recommendedName>
        <fullName evidence="3">Bacterial surface antigen (D15) domain-containing protein</fullName>
    </recommendedName>
</protein>
<evidence type="ECO:0000256" key="1">
    <source>
        <dbReference type="ARBA" id="ARBA00004370"/>
    </source>
</evidence>
<dbReference type="InterPro" id="IPR000184">
    <property type="entry name" value="Bac_surfAg_D15"/>
</dbReference>
<sequence>MADVGPSAHGTDTTAEAAVAAPAAGQHEGGEVRVDPNEPVNVVYVGFKGLKRVSPHSLIVECRALGNARTLGGVSRALQDAQGRLTQLNLFKSLRADVSLEHTGVVDVSFVVEERGRECTVSANVDKKGEVSCDLRLTQPALLGGPLSAMGSIGSTASQAHEFLLRLSTPRFLGRRAAWSFDLARSSSDEREASSYSERVTHAVMKLSDSAGVHSVFAEAAIRDLYPATDAPRLASAEVQQAQLRSVKTSLRYTFLWSSQWLRAAAPGLGASLRNDFEVAGLLGDVRFVRNEASASACLPLPWNLLWHLSGSCGAIFPTGGRPTCLQDRFFLGGASGSSTVFKGFAHRGLGPVGLCKVRDPEKPAKHLTDALGSDCMCNAFAAVSAPVLIPQGPSGGVIEGRAFGFLGFGALAPRPCTGAAALLRSLQEGARASVGLGVGMPLAGMGNLELTFAHPFWAHRHDIRQQWQLGLRLEMRG</sequence>
<dbReference type="AlphaFoldDB" id="A0A7S1MCB8"/>
<name>A0A7S1MCB8_ALECA</name>
<evidence type="ECO:0000313" key="4">
    <source>
        <dbReference type="EMBL" id="CAD9127259.1"/>
    </source>
</evidence>
<evidence type="ECO:0000256" key="2">
    <source>
        <dbReference type="ARBA" id="ARBA00023136"/>
    </source>
</evidence>